<gene>
    <name evidence="6" type="ORF">A2721_00525</name>
</gene>
<dbReference type="InterPro" id="IPR024079">
    <property type="entry name" value="MetalloPept_cat_dom_sf"/>
</dbReference>
<evidence type="ECO:0000256" key="1">
    <source>
        <dbReference type="ARBA" id="ARBA00022670"/>
    </source>
</evidence>
<organism evidence="6 7">
    <name type="scientific">Candidatus Gottesmanbacteria bacterium RIFCSPHIGHO2_01_FULL_47_48</name>
    <dbReference type="NCBI Taxonomy" id="1798381"/>
    <lineage>
        <taxon>Bacteria</taxon>
        <taxon>Candidatus Gottesmaniibacteriota</taxon>
    </lineage>
</organism>
<keyword evidence="1" id="KW-0645">Protease</keyword>
<evidence type="ECO:0000259" key="5">
    <source>
        <dbReference type="Pfam" id="PF00413"/>
    </source>
</evidence>
<keyword evidence="3" id="KW-0378">Hydrolase</keyword>
<reference evidence="6 7" key="1">
    <citation type="journal article" date="2016" name="Nat. Commun.">
        <title>Thousands of microbial genomes shed light on interconnected biogeochemical processes in an aquifer system.</title>
        <authorList>
            <person name="Anantharaman K."/>
            <person name="Brown C.T."/>
            <person name="Hug L.A."/>
            <person name="Sharon I."/>
            <person name="Castelle C.J."/>
            <person name="Probst A.J."/>
            <person name="Thomas B.C."/>
            <person name="Singh A."/>
            <person name="Wilkins M.J."/>
            <person name="Karaoz U."/>
            <person name="Brodie E.L."/>
            <person name="Williams K.H."/>
            <person name="Hubbard S.S."/>
            <person name="Banfield J.F."/>
        </authorList>
    </citation>
    <scope>NUCLEOTIDE SEQUENCE [LARGE SCALE GENOMIC DNA]</scope>
</reference>
<dbReference type="InterPro" id="IPR001818">
    <property type="entry name" value="Pept_M10_metallopeptidase"/>
</dbReference>
<evidence type="ECO:0000256" key="4">
    <source>
        <dbReference type="ARBA" id="ARBA00022833"/>
    </source>
</evidence>
<keyword evidence="4" id="KW-0862">Zinc</keyword>
<dbReference type="Gene3D" id="3.40.390.10">
    <property type="entry name" value="Collagenase (Catalytic Domain)"/>
    <property type="match status" value="1"/>
</dbReference>
<dbReference type="SUPFAM" id="SSF55486">
    <property type="entry name" value="Metalloproteases ('zincins'), catalytic domain"/>
    <property type="match status" value="1"/>
</dbReference>
<proteinExistence type="predicted"/>
<evidence type="ECO:0000256" key="2">
    <source>
        <dbReference type="ARBA" id="ARBA00022723"/>
    </source>
</evidence>
<keyword evidence="2" id="KW-0479">Metal-binding</keyword>
<dbReference type="Proteomes" id="UP000177871">
    <property type="component" value="Unassembled WGS sequence"/>
</dbReference>
<dbReference type="GO" id="GO:0008270">
    <property type="term" value="F:zinc ion binding"/>
    <property type="evidence" value="ECO:0007669"/>
    <property type="project" value="InterPro"/>
</dbReference>
<protein>
    <recommendedName>
        <fullName evidence="5">Peptidase M10 metallopeptidase domain-containing protein</fullName>
    </recommendedName>
</protein>
<accession>A0A1F5ZZC1</accession>
<name>A0A1F5ZZC1_9BACT</name>
<dbReference type="AlphaFoldDB" id="A0A1F5ZZC1"/>
<sequence>MVKRMRKISGIFCLVGFVSLILIGFLVSIAPKVSVVLAKDDRKYSDDEIPEKDGDYALRDHPGVRVRVFVHKEKDLAKRQDALTACSVSDPDSTAVVGSTGWHLASNWTYQLNVNSVPSSVGGSNLPVIAGESFLKWSTVSGDLVSFSRGADTRANRARYDGQNVIAWGRASAGTLGVTYTWYYLNGGQAVETDTILNLKYSWSWTTYSETACANPNTYDAYDILIHELGHWMGLDDHYSAEYVDNTMYGYGSKGEIKKDTLTSGDVAGAQNIY</sequence>
<evidence type="ECO:0000313" key="6">
    <source>
        <dbReference type="EMBL" id="OGG17713.1"/>
    </source>
</evidence>
<evidence type="ECO:0000256" key="3">
    <source>
        <dbReference type="ARBA" id="ARBA00022801"/>
    </source>
</evidence>
<comment type="caution">
    <text evidence="6">The sequence shown here is derived from an EMBL/GenBank/DDBJ whole genome shotgun (WGS) entry which is preliminary data.</text>
</comment>
<dbReference type="STRING" id="1798381.A2721_00525"/>
<dbReference type="EMBL" id="MFJK01000017">
    <property type="protein sequence ID" value="OGG17713.1"/>
    <property type="molecule type" value="Genomic_DNA"/>
</dbReference>
<dbReference type="GO" id="GO:0004222">
    <property type="term" value="F:metalloendopeptidase activity"/>
    <property type="evidence" value="ECO:0007669"/>
    <property type="project" value="InterPro"/>
</dbReference>
<feature type="domain" description="Peptidase M10 metallopeptidase" evidence="5">
    <location>
        <begin position="189"/>
        <end position="274"/>
    </location>
</feature>
<dbReference type="GO" id="GO:0006508">
    <property type="term" value="P:proteolysis"/>
    <property type="evidence" value="ECO:0007669"/>
    <property type="project" value="UniProtKB-KW"/>
</dbReference>
<dbReference type="GO" id="GO:0031012">
    <property type="term" value="C:extracellular matrix"/>
    <property type="evidence" value="ECO:0007669"/>
    <property type="project" value="InterPro"/>
</dbReference>
<evidence type="ECO:0000313" key="7">
    <source>
        <dbReference type="Proteomes" id="UP000177871"/>
    </source>
</evidence>
<dbReference type="Pfam" id="PF00413">
    <property type="entry name" value="Peptidase_M10"/>
    <property type="match status" value="1"/>
</dbReference>